<dbReference type="InterPro" id="IPR050093">
    <property type="entry name" value="ABC_SmlMolc_Importer"/>
</dbReference>
<evidence type="ECO:0000256" key="3">
    <source>
        <dbReference type="ARBA" id="ARBA00022496"/>
    </source>
</evidence>
<keyword evidence="6" id="KW-0408">Iron</keyword>
<dbReference type="PROSITE" id="PS50893">
    <property type="entry name" value="ABC_TRANSPORTER_2"/>
    <property type="match status" value="1"/>
</dbReference>
<dbReference type="Gene3D" id="3.40.50.300">
    <property type="entry name" value="P-loop containing nucleotide triphosphate hydrolases"/>
    <property type="match status" value="1"/>
</dbReference>
<evidence type="ECO:0000313" key="11">
    <source>
        <dbReference type="Proteomes" id="UP001175097"/>
    </source>
</evidence>
<dbReference type="Pfam" id="PF00005">
    <property type="entry name" value="ABC_tran"/>
    <property type="match status" value="1"/>
</dbReference>
<reference evidence="10" key="1">
    <citation type="submission" date="2023-03" db="EMBL/GenBank/DDBJ databases">
        <title>MT1 and MT2 Draft Genomes of Novel Species.</title>
        <authorList>
            <person name="Venkateswaran K."/>
        </authorList>
    </citation>
    <scope>NUCLEOTIDE SEQUENCE</scope>
    <source>
        <strain evidence="10">F6_3S_P_2</strain>
    </source>
</reference>
<keyword evidence="11" id="KW-1185">Reference proteome</keyword>
<dbReference type="InterPro" id="IPR015853">
    <property type="entry name" value="ABC_transpr_FbpC"/>
</dbReference>
<dbReference type="SMART" id="SM00382">
    <property type="entry name" value="AAA"/>
    <property type="match status" value="1"/>
</dbReference>
<dbReference type="InterPro" id="IPR003439">
    <property type="entry name" value="ABC_transporter-like_ATP-bd"/>
</dbReference>
<keyword evidence="3" id="KW-0410">Iron transport</keyword>
<keyword evidence="2" id="KW-1003">Cell membrane</keyword>
<proteinExistence type="predicted"/>
<keyword evidence="1" id="KW-0813">Transport</keyword>
<dbReference type="InterPro" id="IPR027417">
    <property type="entry name" value="P-loop_NTPase"/>
</dbReference>
<feature type="domain" description="ABC transporter" evidence="9">
    <location>
        <begin position="3"/>
        <end position="237"/>
    </location>
</feature>
<evidence type="ECO:0000259" key="9">
    <source>
        <dbReference type="PROSITE" id="PS50893"/>
    </source>
</evidence>
<dbReference type="Proteomes" id="UP001175097">
    <property type="component" value="Unassembled WGS sequence"/>
</dbReference>
<protein>
    <submittedName>
        <fullName evidence="10">ABC transporter ATP-binding protein</fullName>
    </submittedName>
</protein>
<sequence>MFIDIQDLSFTYSNSLTKAVNCISFTIEKGEVISILGRSGSGKSTILRLIAGLEMPDEGSFTLNGKKIMDDRTFIQPEKRGIGMVFQDYALFPHMNVEENILFGLSKMSRKDKKRRVNEVLELVELEGFEKRYPHQLSGGQQQRVALARAIAPEPELILLDEPFSNLDADLQVKIREDLRRILKKANTTAVFVTHNINDAHALADRILKIKDGKIDKIGRPCDLLGSTSELPNTGEVIFEELLPV</sequence>
<dbReference type="GO" id="GO:0005524">
    <property type="term" value="F:ATP binding"/>
    <property type="evidence" value="ECO:0007669"/>
    <property type="project" value="UniProtKB-KW"/>
</dbReference>
<evidence type="ECO:0000256" key="7">
    <source>
        <dbReference type="ARBA" id="ARBA00023065"/>
    </source>
</evidence>
<dbReference type="PROSITE" id="PS00211">
    <property type="entry name" value="ABC_TRANSPORTER_1"/>
    <property type="match status" value="1"/>
</dbReference>
<gene>
    <name evidence="10" type="ORF">P5G49_12245</name>
</gene>
<evidence type="ECO:0000256" key="4">
    <source>
        <dbReference type="ARBA" id="ARBA00022741"/>
    </source>
</evidence>
<keyword evidence="5 10" id="KW-0067">ATP-binding</keyword>
<keyword evidence="4" id="KW-0547">Nucleotide-binding</keyword>
<keyword evidence="8" id="KW-0472">Membrane</keyword>
<dbReference type="CDD" id="cd03259">
    <property type="entry name" value="ABC_Carb_Solutes_like"/>
    <property type="match status" value="1"/>
</dbReference>
<comment type="caution">
    <text evidence="10">The sequence shown here is derived from an EMBL/GenBank/DDBJ whole genome shotgun (WGS) entry which is preliminary data.</text>
</comment>
<accession>A0ABT8JSV5</accession>
<dbReference type="EMBL" id="JAROCC010000009">
    <property type="protein sequence ID" value="MDN4608238.1"/>
    <property type="molecule type" value="Genomic_DNA"/>
</dbReference>
<evidence type="ECO:0000256" key="2">
    <source>
        <dbReference type="ARBA" id="ARBA00022475"/>
    </source>
</evidence>
<keyword evidence="7" id="KW-0406">Ion transport</keyword>
<dbReference type="InterPro" id="IPR017871">
    <property type="entry name" value="ABC_transporter-like_CS"/>
</dbReference>
<dbReference type="InterPro" id="IPR003593">
    <property type="entry name" value="AAA+_ATPase"/>
</dbReference>
<evidence type="ECO:0000256" key="8">
    <source>
        <dbReference type="ARBA" id="ARBA00023136"/>
    </source>
</evidence>
<evidence type="ECO:0000313" key="10">
    <source>
        <dbReference type="EMBL" id="MDN4608238.1"/>
    </source>
</evidence>
<dbReference type="PANTHER" id="PTHR42781">
    <property type="entry name" value="SPERMIDINE/PUTRESCINE IMPORT ATP-BINDING PROTEIN POTA"/>
    <property type="match status" value="1"/>
</dbReference>
<evidence type="ECO:0000256" key="5">
    <source>
        <dbReference type="ARBA" id="ARBA00022840"/>
    </source>
</evidence>
<evidence type="ECO:0000256" key="6">
    <source>
        <dbReference type="ARBA" id="ARBA00023004"/>
    </source>
</evidence>
<dbReference type="RefSeq" id="WP_301244168.1">
    <property type="nucleotide sequence ID" value="NZ_JAROCC010000009.1"/>
</dbReference>
<dbReference type="PANTHER" id="PTHR42781:SF4">
    <property type="entry name" value="SPERMIDINE_PUTRESCINE IMPORT ATP-BINDING PROTEIN POTA"/>
    <property type="match status" value="1"/>
</dbReference>
<name>A0ABT8JSV5_9BACL</name>
<organism evidence="10 11">
    <name type="scientific">Sporosarcina highlanderae</name>
    <dbReference type="NCBI Taxonomy" id="3035916"/>
    <lineage>
        <taxon>Bacteria</taxon>
        <taxon>Bacillati</taxon>
        <taxon>Bacillota</taxon>
        <taxon>Bacilli</taxon>
        <taxon>Bacillales</taxon>
        <taxon>Caryophanaceae</taxon>
        <taxon>Sporosarcina</taxon>
    </lineage>
</organism>
<evidence type="ECO:0000256" key="1">
    <source>
        <dbReference type="ARBA" id="ARBA00022448"/>
    </source>
</evidence>
<dbReference type="SUPFAM" id="SSF52540">
    <property type="entry name" value="P-loop containing nucleoside triphosphate hydrolases"/>
    <property type="match status" value="1"/>
</dbReference>